<protein>
    <submittedName>
        <fullName evidence="7">Glycerol 3-phosphate dehydrogenase (Quinone) subunit A</fullName>
    </submittedName>
</protein>
<reference evidence="7 8" key="1">
    <citation type="submission" date="2016-10" db="EMBL/GenBank/DDBJ databases">
        <authorList>
            <person name="de Groot N.N."/>
        </authorList>
    </citation>
    <scope>NUCLEOTIDE SEQUENCE [LARGE SCALE GENOMIC DNA]</scope>
    <source>
        <strain evidence="7 8">DSM 25294</strain>
    </source>
</reference>
<keyword evidence="4" id="KW-0274">FAD</keyword>
<dbReference type="Gene3D" id="1.10.10.1100">
    <property type="entry name" value="BFD-like [2Fe-2S]-binding domain"/>
    <property type="match status" value="1"/>
</dbReference>
<gene>
    <name evidence="7" type="ORF">SAMN04488026_10355</name>
</gene>
<evidence type="ECO:0000256" key="2">
    <source>
        <dbReference type="ARBA" id="ARBA00007330"/>
    </source>
</evidence>
<evidence type="ECO:0000313" key="8">
    <source>
        <dbReference type="Proteomes" id="UP000199382"/>
    </source>
</evidence>
<dbReference type="Gene3D" id="3.50.50.60">
    <property type="entry name" value="FAD/NAD(P)-binding domain"/>
    <property type="match status" value="3"/>
</dbReference>
<accession>A0A1G9ADG1</accession>
<comment type="similarity">
    <text evidence="2">Belongs to the FAD-dependent glycerol-3-phosphate dehydrogenase family.</text>
</comment>
<dbReference type="PRINTS" id="PR01001">
    <property type="entry name" value="FADG3PDH"/>
</dbReference>
<sequence>MPARTYEADVLIIGGGATGSGVMRDLALRGITCLLIDRKDLNAGASGGNHGLLHSGGRYATADAETAAECRREGDILKWLAPECIDDCGGLFVAVEGDDEEFAGAFPEHCRVAGIPCEPLTAAEAREREPDLPEAIMAAYAVPDATIDPFRIVLENVGHAQRLNDSAYLPHTEIEEFEISDGEIRKAVCRDRRSGERVEIRARQFVNASGAWAEKVARLAGCRDVSLLYSKGTLLISNTRVTNGVVNRLRLPDDGDILVPGGTVSLLGTSSVTVEDPDGIAPTIPEVDRILAEGAAMLPVLNETRFVRAFSGVRPLLKAAGSETDGRKANRGFALFDHEDQGLVNFATVAGGKFTTFRLMAEKMGDLIARRLGSAEPCRTAREPLPSGEALRWTEPGAAARDWFRRADPADMILCECEMVARSAVDTIIADAPGAEDHMSLKAIALRSRIGKGACQGAFCSMRVTSYLYDRGVYDSPDGLRLMRDFVKERYKGVRPVLWGAQMPQAELAEILHCGLAGMDLATDADGGDAK</sequence>
<evidence type="ECO:0000256" key="5">
    <source>
        <dbReference type="ARBA" id="ARBA00023002"/>
    </source>
</evidence>
<feature type="domain" description="FAD dependent oxidoreductase" evidence="6">
    <location>
        <begin position="9"/>
        <end position="364"/>
    </location>
</feature>
<dbReference type="OrthoDB" id="9801699at2"/>
<dbReference type="InterPro" id="IPR000447">
    <property type="entry name" value="G3P_DH_FAD-dep"/>
</dbReference>
<evidence type="ECO:0000313" key="7">
    <source>
        <dbReference type="EMBL" id="SDK24844.1"/>
    </source>
</evidence>
<dbReference type="InterPro" id="IPR006076">
    <property type="entry name" value="FAD-dep_OxRdtase"/>
</dbReference>
<organism evidence="7 8">
    <name type="scientific">Aliiruegeria lutimaris</name>
    <dbReference type="NCBI Taxonomy" id="571298"/>
    <lineage>
        <taxon>Bacteria</taxon>
        <taxon>Pseudomonadati</taxon>
        <taxon>Pseudomonadota</taxon>
        <taxon>Alphaproteobacteria</taxon>
        <taxon>Rhodobacterales</taxon>
        <taxon>Roseobacteraceae</taxon>
        <taxon>Aliiruegeria</taxon>
    </lineage>
</organism>
<keyword evidence="8" id="KW-1185">Reference proteome</keyword>
<dbReference type="GO" id="GO:0006072">
    <property type="term" value="P:glycerol-3-phosphate metabolic process"/>
    <property type="evidence" value="ECO:0007669"/>
    <property type="project" value="InterPro"/>
</dbReference>
<dbReference type="STRING" id="571298.SAMN04488026_10355"/>
<keyword evidence="5" id="KW-0560">Oxidoreductase</keyword>
<evidence type="ECO:0000256" key="1">
    <source>
        <dbReference type="ARBA" id="ARBA00001974"/>
    </source>
</evidence>
<evidence type="ECO:0000256" key="3">
    <source>
        <dbReference type="ARBA" id="ARBA00022630"/>
    </source>
</evidence>
<dbReference type="SUPFAM" id="SSF51905">
    <property type="entry name" value="FAD/NAD(P)-binding domain"/>
    <property type="match status" value="1"/>
</dbReference>
<evidence type="ECO:0000256" key="4">
    <source>
        <dbReference type="ARBA" id="ARBA00022827"/>
    </source>
</evidence>
<dbReference type="Proteomes" id="UP000199382">
    <property type="component" value="Unassembled WGS sequence"/>
</dbReference>
<dbReference type="PANTHER" id="PTHR11985:SF15">
    <property type="entry name" value="GLYCEROL-3-PHOSPHATE DEHYDROGENASE, MITOCHONDRIAL"/>
    <property type="match status" value="1"/>
</dbReference>
<name>A0A1G9ADG1_9RHOB</name>
<keyword evidence="3" id="KW-0285">Flavoprotein</keyword>
<dbReference type="NCBIfam" id="NF008313">
    <property type="entry name" value="PRK11101.1"/>
    <property type="match status" value="1"/>
</dbReference>
<proteinExistence type="inferred from homology"/>
<dbReference type="EMBL" id="FNEK01000035">
    <property type="protein sequence ID" value="SDK24844.1"/>
    <property type="molecule type" value="Genomic_DNA"/>
</dbReference>
<dbReference type="AlphaFoldDB" id="A0A1G9ADG1"/>
<comment type="cofactor">
    <cofactor evidence="1">
        <name>FAD</name>
        <dbReference type="ChEBI" id="CHEBI:57692"/>
    </cofactor>
</comment>
<dbReference type="RefSeq" id="WP_093158321.1">
    <property type="nucleotide sequence ID" value="NZ_FNEK01000035.1"/>
</dbReference>
<dbReference type="Pfam" id="PF01266">
    <property type="entry name" value="DAO"/>
    <property type="match status" value="1"/>
</dbReference>
<evidence type="ECO:0000259" key="6">
    <source>
        <dbReference type="Pfam" id="PF01266"/>
    </source>
</evidence>
<dbReference type="InterPro" id="IPR036188">
    <property type="entry name" value="FAD/NAD-bd_sf"/>
</dbReference>
<dbReference type="GO" id="GO:0004368">
    <property type="term" value="F:glycerol-3-phosphate dehydrogenase (quinone) activity"/>
    <property type="evidence" value="ECO:0007669"/>
    <property type="project" value="InterPro"/>
</dbReference>
<dbReference type="PANTHER" id="PTHR11985">
    <property type="entry name" value="GLYCEROL-3-PHOSPHATE DEHYDROGENASE"/>
    <property type="match status" value="1"/>
</dbReference>
<dbReference type="InterPro" id="IPR041854">
    <property type="entry name" value="BFD-like_2Fe2S-bd_dom_sf"/>
</dbReference>